<dbReference type="CDD" id="cd08041">
    <property type="entry name" value="OBF_kDNA_ligase_like"/>
    <property type="match status" value="1"/>
</dbReference>
<dbReference type="InterPro" id="IPR050326">
    <property type="entry name" value="NAD_dep_DNA_ligaseB"/>
</dbReference>
<dbReference type="InterPro" id="IPR012310">
    <property type="entry name" value="DNA_ligase_ATP-dep_cent"/>
</dbReference>
<evidence type="ECO:0000256" key="3">
    <source>
        <dbReference type="ARBA" id="ARBA00022705"/>
    </source>
</evidence>
<dbReference type="GO" id="GO:0003910">
    <property type="term" value="F:DNA ligase (ATP) activity"/>
    <property type="evidence" value="ECO:0007669"/>
    <property type="project" value="UniProtKB-EC"/>
</dbReference>
<dbReference type="GO" id="GO:0006310">
    <property type="term" value="P:DNA recombination"/>
    <property type="evidence" value="ECO:0007669"/>
    <property type="project" value="InterPro"/>
</dbReference>
<evidence type="ECO:0000259" key="9">
    <source>
        <dbReference type="Pfam" id="PF14743"/>
    </source>
</evidence>
<dbReference type="Gene3D" id="3.30.470.30">
    <property type="entry name" value="DNA ligase/mRNA capping enzyme"/>
    <property type="match status" value="1"/>
</dbReference>
<feature type="domain" description="DNA ligase OB-like" evidence="9">
    <location>
        <begin position="214"/>
        <end position="279"/>
    </location>
</feature>
<protein>
    <submittedName>
        <fullName evidence="10">DNA ligase</fullName>
    </submittedName>
</protein>
<feature type="domain" description="ATP-dependent DNA ligase family profile" evidence="8">
    <location>
        <begin position="47"/>
        <end position="200"/>
    </location>
</feature>
<comment type="catalytic activity">
    <reaction evidence="6">
        <text>ATP + (deoxyribonucleotide)n-3'-hydroxyl + 5'-phospho-(deoxyribonucleotide)m = (deoxyribonucleotide)n+m + AMP + diphosphate.</text>
        <dbReference type="EC" id="6.5.1.1"/>
    </reaction>
</comment>
<reference evidence="10 11" key="1">
    <citation type="submission" date="2015-05" db="EMBL/GenBank/DDBJ databases">
        <title>Genome sequencing and analysis of members of genus Stenotrophomonas.</title>
        <authorList>
            <person name="Patil P.P."/>
            <person name="Midha S."/>
            <person name="Patil P.B."/>
        </authorList>
    </citation>
    <scope>NUCLEOTIDE SEQUENCE [LARGE SCALE GENOMIC DNA]</scope>
    <source>
        <strain evidence="10 11">DSM 18929</strain>
    </source>
</reference>
<comment type="caution">
    <text evidence="10">The sequence shown here is derived from an EMBL/GenBank/DDBJ whole genome shotgun (WGS) entry which is preliminary data.</text>
</comment>
<evidence type="ECO:0000256" key="2">
    <source>
        <dbReference type="ARBA" id="ARBA00022598"/>
    </source>
</evidence>
<dbReference type="GO" id="GO:0005524">
    <property type="term" value="F:ATP binding"/>
    <property type="evidence" value="ECO:0007669"/>
    <property type="project" value="InterPro"/>
</dbReference>
<evidence type="ECO:0000256" key="1">
    <source>
        <dbReference type="ARBA" id="ARBA00001968"/>
    </source>
</evidence>
<accession>A0A0R0C8C8</accession>
<dbReference type="GO" id="GO:0006281">
    <property type="term" value="P:DNA repair"/>
    <property type="evidence" value="ECO:0007669"/>
    <property type="project" value="UniProtKB-KW"/>
</dbReference>
<comment type="cofactor">
    <cofactor evidence="1">
        <name>a divalent metal cation</name>
        <dbReference type="ChEBI" id="CHEBI:60240"/>
    </cofactor>
</comment>
<evidence type="ECO:0000313" key="11">
    <source>
        <dbReference type="Proteomes" id="UP000050864"/>
    </source>
</evidence>
<dbReference type="Pfam" id="PF14743">
    <property type="entry name" value="DNA_ligase_OB_2"/>
    <property type="match status" value="1"/>
</dbReference>
<proteinExistence type="predicted"/>
<dbReference type="Gene3D" id="2.40.50.140">
    <property type="entry name" value="Nucleic acid-binding proteins"/>
    <property type="match status" value="1"/>
</dbReference>
<dbReference type="Pfam" id="PF01068">
    <property type="entry name" value="DNA_ligase_A_M"/>
    <property type="match status" value="1"/>
</dbReference>
<dbReference type="CDD" id="cd07896">
    <property type="entry name" value="Adenylation_kDNA_ligase_like"/>
    <property type="match status" value="1"/>
</dbReference>
<dbReference type="InterPro" id="IPR029319">
    <property type="entry name" value="DNA_ligase_OB"/>
</dbReference>
<keyword evidence="2 10" id="KW-0436">Ligase</keyword>
<evidence type="ECO:0000256" key="6">
    <source>
        <dbReference type="ARBA" id="ARBA00034003"/>
    </source>
</evidence>
<dbReference type="Proteomes" id="UP000050864">
    <property type="component" value="Unassembled WGS sequence"/>
</dbReference>
<sequence length="289" mass="32394">MQGFTMLRLFLCCLLLSCLPTSSSASPPSLMLAGKWRDRPDVAHYLVSEKLDGVRARWDGRRLISRAGYVIPAPAWFTHAWPQHALDGELWSSRGNFDTISAIVRRTPADDAQWRTLRFMAFDLPAHPGTFEQRFATMRELIHGTDHPYLAVIAQQRFTDSAALHAHLRRVVAAGGEGLMLHHQDNPYRSGRSEGLLKLKPFDDAEARVVGYIPGKGKYEGMVGALQMQADDGRRFRIGSGLNDAQRAHPPAIGSLVTYRYNGLTVHGLPRFARFLRIREEPTPVATQR</sequence>
<dbReference type="GO" id="GO:0006260">
    <property type="term" value="P:DNA replication"/>
    <property type="evidence" value="ECO:0007669"/>
    <property type="project" value="UniProtKB-KW"/>
</dbReference>
<keyword evidence="7" id="KW-0732">Signal</keyword>
<dbReference type="NCBIfam" id="NF006592">
    <property type="entry name" value="PRK09125.1"/>
    <property type="match status" value="1"/>
</dbReference>
<name>A0A0R0C8C8_9GAMM</name>
<feature type="signal peptide" evidence="7">
    <location>
        <begin position="1"/>
        <end position="25"/>
    </location>
</feature>
<evidence type="ECO:0000259" key="8">
    <source>
        <dbReference type="Pfam" id="PF01068"/>
    </source>
</evidence>
<dbReference type="InterPro" id="IPR012340">
    <property type="entry name" value="NA-bd_OB-fold"/>
</dbReference>
<evidence type="ECO:0000256" key="5">
    <source>
        <dbReference type="ARBA" id="ARBA00023204"/>
    </source>
</evidence>
<evidence type="ECO:0000256" key="7">
    <source>
        <dbReference type="SAM" id="SignalP"/>
    </source>
</evidence>
<keyword evidence="11" id="KW-1185">Reference proteome</keyword>
<dbReference type="PANTHER" id="PTHR47810">
    <property type="entry name" value="DNA LIGASE"/>
    <property type="match status" value="1"/>
</dbReference>
<keyword evidence="3" id="KW-0235">DNA replication</keyword>
<dbReference type="AlphaFoldDB" id="A0A0R0C8C8"/>
<evidence type="ECO:0000313" key="10">
    <source>
        <dbReference type="EMBL" id="KRG65913.1"/>
    </source>
</evidence>
<organism evidence="10 11">
    <name type="scientific">Stenotrophomonas humi</name>
    <dbReference type="NCBI Taxonomy" id="405444"/>
    <lineage>
        <taxon>Bacteria</taxon>
        <taxon>Pseudomonadati</taxon>
        <taxon>Pseudomonadota</taxon>
        <taxon>Gammaproteobacteria</taxon>
        <taxon>Lysobacterales</taxon>
        <taxon>Lysobacteraceae</taxon>
        <taxon>Stenotrophomonas</taxon>
    </lineage>
</organism>
<dbReference type="STRING" id="405444.ABB26_01450"/>
<evidence type="ECO:0000256" key="4">
    <source>
        <dbReference type="ARBA" id="ARBA00022763"/>
    </source>
</evidence>
<gene>
    <name evidence="10" type="ORF">ABB26_01450</name>
</gene>
<keyword evidence="5" id="KW-0234">DNA repair</keyword>
<dbReference type="SUPFAM" id="SSF56091">
    <property type="entry name" value="DNA ligase/mRNA capping enzyme, catalytic domain"/>
    <property type="match status" value="1"/>
</dbReference>
<feature type="chain" id="PRO_5006393667" evidence="7">
    <location>
        <begin position="26"/>
        <end position="289"/>
    </location>
</feature>
<dbReference type="PATRIC" id="fig|405444.3.peg.2692"/>
<dbReference type="Gene3D" id="3.30.1490.70">
    <property type="match status" value="1"/>
</dbReference>
<dbReference type="SUPFAM" id="SSF50249">
    <property type="entry name" value="Nucleic acid-binding proteins"/>
    <property type="match status" value="1"/>
</dbReference>
<keyword evidence="4" id="KW-0227">DNA damage</keyword>
<dbReference type="RefSeq" id="WP_057631799.1">
    <property type="nucleotide sequence ID" value="NZ_LDJI01000004.1"/>
</dbReference>
<dbReference type="PANTHER" id="PTHR47810:SF1">
    <property type="entry name" value="DNA LIGASE B"/>
    <property type="match status" value="1"/>
</dbReference>
<dbReference type="EMBL" id="LDJI01000004">
    <property type="protein sequence ID" value="KRG65913.1"/>
    <property type="molecule type" value="Genomic_DNA"/>
</dbReference>